<dbReference type="SUPFAM" id="SSF53756">
    <property type="entry name" value="UDP-Glycosyltransferase/glycogen phosphorylase"/>
    <property type="match status" value="1"/>
</dbReference>
<evidence type="ECO:0000259" key="1">
    <source>
        <dbReference type="Pfam" id="PF00535"/>
    </source>
</evidence>
<evidence type="ECO:0000313" key="2">
    <source>
        <dbReference type="EMBL" id="GCE26983.1"/>
    </source>
</evidence>
<organism evidence="2 3">
    <name type="scientific">Dictyobacter alpinus</name>
    <dbReference type="NCBI Taxonomy" id="2014873"/>
    <lineage>
        <taxon>Bacteria</taxon>
        <taxon>Bacillati</taxon>
        <taxon>Chloroflexota</taxon>
        <taxon>Ktedonobacteria</taxon>
        <taxon>Ktedonobacterales</taxon>
        <taxon>Dictyobacteraceae</taxon>
        <taxon>Dictyobacter</taxon>
    </lineage>
</organism>
<dbReference type="Proteomes" id="UP000287171">
    <property type="component" value="Unassembled WGS sequence"/>
</dbReference>
<dbReference type="EMBL" id="BIFT01000001">
    <property type="protein sequence ID" value="GCE26983.1"/>
    <property type="molecule type" value="Genomic_DNA"/>
</dbReference>
<dbReference type="Gene3D" id="3.40.50.2000">
    <property type="entry name" value="Glycogen Phosphorylase B"/>
    <property type="match status" value="1"/>
</dbReference>
<dbReference type="CDD" id="cd00761">
    <property type="entry name" value="Glyco_tranf_GTA_type"/>
    <property type="match status" value="1"/>
</dbReference>
<protein>
    <recommendedName>
        <fullName evidence="1">Glycosyltransferase 2-like domain-containing protein</fullName>
    </recommendedName>
</protein>
<dbReference type="PANTHER" id="PTHR43685">
    <property type="entry name" value="GLYCOSYLTRANSFERASE"/>
    <property type="match status" value="1"/>
</dbReference>
<evidence type="ECO:0000313" key="3">
    <source>
        <dbReference type="Proteomes" id="UP000287171"/>
    </source>
</evidence>
<dbReference type="InterPro" id="IPR029044">
    <property type="entry name" value="Nucleotide-diphossugar_trans"/>
</dbReference>
<gene>
    <name evidence="2" type="ORF">KDA_24670</name>
</gene>
<proteinExistence type="predicted"/>
<dbReference type="InterPro" id="IPR050834">
    <property type="entry name" value="Glycosyltransf_2"/>
</dbReference>
<keyword evidence="3" id="KW-1185">Reference proteome</keyword>
<dbReference type="RefSeq" id="WP_161982092.1">
    <property type="nucleotide sequence ID" value="NZ_BIFT01000001.1"/>
</dbReference>
<dbReference type="Gene3D" id="3.90.550.10">
    <property type="entry name" value="Spore Coat Polysaccharide Biosynthesis Protein SpsA, Chain A"/>
    <property type="match status" value="1"/>
</dbReference>
<sequence>MSIRDSSTHTAAISIRTRSTGAFRTTAKTQYETFQQTRPTFRFSVVICTYNRRNMVLATLASLRRQSLPFKFFEVIVVDNGSADGTFNAIQTYLSANTMYQRAHEEQWSVRCLLEERNGLAYARNTGVLSASGEILVFLDDDVLVDQHFLEQLLATYEETPADAVGGSVNLHWESYKPYWLTSDMLDTFGYYMPFHSRTQLPDDLNFSNSCFSIRRQVLQQLGGFSPFLTRRLHTPLNVEALDLCRRLRQQRYKLWYEPAAQVSHRVAAARLARPFLVGRAYWQGRSEILAEYAHIGRYQDVTGGSVSQTVRSLLSELRVLLPIIFIERLLLSLAHRPSSERLLAAMGQAHSWGRIRQLLLLSNHAPKLVQTPFVLMIQAQKHDADGLVQALLKQGVYCTTSIANIPFSWIWRHRAYKEAAIGIVHFYRPGAFELNHWQRQQLLFKLWLAQKLGLAVVSTDVGGWWHNVRSLQHAGRRAFERRIFACSHMVYTSTRLPEQFYQQYSWRKRSRFLAYPGLRATLPSTINRLLAYTQLGIPSDSDYVFLCLMHMHTEREVLQCIEAFSEMRTQLLRSASTAPLAPQLLLVGMPRDKKGVANIVKRAALNSSLHIFLEYRPEDLALYVAACDALVMPYCKVKSAGEPDIAMLFYSYERVVISPNLPRFHGLIPQHAGILYTPDNHSSLVQAFLLAPKRSFKHTEKEAAVLDYHHSWRNYALILLDSYQSLLNTLKKKKS</sequence>
<dbReference type="AlphaFoldDB" id="A0A402B6I8"/>
<reference evidence="3" key="1">
    <citation type="submission" date="2018-12" db="EMBL/GenBank/DDBJ databases">
        <title>Tengunoibacter tsumagoiensis gen. nov., sp. nov., Dictyobacter kobayashii sp. nov., D. alpinus sp. nov., and D. joshuensis sp. nov. and description of Dictyobacteraceae fam. nov. within the order Ktedonobacterales isolated from Tengu-no-mugimeshi.</title>
        <authorList>
            <person name="Wang C.M."/>
            <person name="Zheng Y."/>
            <person name="Sakai Y."/>
            <person name="Toyoda A."/>
            <person name="Minakuchi Y."/>
            <person name="Abe K."/>
            <person name="Yokota A."/>
            <person name="Yabe S."/>
        </authorList>
    </citation>
    <scope>NUCLEOTIDE SEQUENCE [LARGE SCALE GENOMIC DNA]</scope>
    <source>
        <strain evidence="3">Uno16</strain>
    </source>
</reference>
<dbReference type="SUPFAM" id="SSF53448">
    <property type="entry name" value="Nucleotide-diphospho-sugar transferases"/>
    <property type="match status" value="1"/>
</dbReference>
<comment type="caution">
    <text evidence="2">The sequence shown here is derived from an EMBL/GenBank/DDBJ whole genome shotgun (WGS) entry which is preliminary data.</text>
</comment>
<feature type="domain" description="Glycosyltransferase 2-like" evidence="1">
    <location>
        <begin position="44"/>
        <end position="222"/>
    </location>
</feature>
<accession>A0A402B6I8</accession>
<dbReference type="Pfam" id="PF00535">
    <property type="entry name" value="Glycos_transf_2"/>
    <property type="match status" value="1"/>
</dbReference>
<dbReference type="InterPro" id="IPR001173">
    <property type="entry name" value="Glyco_trans_2-like"/>
</dbReference>
<dbReference type="PANTHER" id="PTHR43685:SF2">
    <property type="entry name" value="GLYCOSYLTRANSFERASE 2-LIKE DOMAIN-CONTAINING PROTEIN"/>
    <property type="match status" value="1"/>
</dbReference>
<name>A0A402B6I8_9CHLR</name>